<reference evidence="1" key="2">
    <citation type="submission" date="2018-05" db="EMBL/GenBank/DDBJ databases">
        <title>OmerRS3 (Oryza meridionalis Reference Sequence Version 3).</title>
        <authorList>
            <person name="Zhang J."/>
            <person name="Kudrna D."/>
            <person name="Lee S."/>
            <person name="Talag J."/>
            <person name="Welchert J."/>
            <person name="Wing R.A."/>
        </authorList>
    </citation>
    <scope>NUCLEOTIDE SEQUENCE [LARGE SCALE GENOMIC DNA]</scope>
    <source>
        <strain evidence="1">cv. OR44</strain>
    </source>
</reference>
<dbReference type="EnsemblPlants" id="OMERI07G10830.1">
    <property type="protein sequence ID" value="OMERI07G10830.1"/>
    <property type="gene ID" value="OMERI07G10830"/>
</dbReference>
<evidence type="ECO:0000313" key="1">
    <source>
        <dbReference type="EnsemblPlants" id="OMERI07G10830.1"/>
    </source>
</evidence>
<reference evidence="1" key="1">
    <citation type="submission" date="2015-04" db="UniProtKB">
        <authorList>
            <consortium name="EnsemblPlants"/>
        </authorList>
    </citation>
    <scope>IDENTIFICATION</scope>
</reference>
<name>A0A0E0EB20_9ORYZ</name>
<protein>
    <submittedName>
        <fullName evidence="1">Uncharacterized protein</fullName>
    </submittedName>
</protein>
<sequence length="53" mass="5596">MAFECHSPPEGIVVPSHHLKCGCRAKAQSRLLFETLTDGGDGAFIASLLGDIV</sequence>
<dbReference type="Gramene" id="OMERI07G10830.1">
    <property type="protein sequence ID" value="OMERI07G10830.1"/>
    <property type="gene ID" value="OMERI07G10830"/>
</dbReference>
<organism evidence="1">
    <name type="scientific">Oryza meridionalis</name>
    <dbReference type="NCBI Taxonomy" id="40149"/>
    <lineage>
        <taxon>Eukaryota</taxon>
        <taxon>Viridiplantae</taxon>
        <taxon>Streptophyta</taxon>
        <taxon>Embryophyta</taxon>
        <taxon>Tracheophyta</taxon>
        <taxon>Spermatophyta</taxon>
        <taxon>Magnoliopsida</taxon>
        <taxon>Liliopsida</taxon>
        <taxon>Poales</taxon>
        <taxon>Poaceae</taxon>
        <taxon>BOP clade</taxon>
        <taxon>Oryzoideae</taxon>
        <taxon>Oryzeae</taxon>
        <taxon>Oryzinae</taxon>
        <taxon>Oryza</taxon>
    </lineage>
</organism>
<dbReference type="Proteomes" id="UP000008021">
    <property type="component" value="Chromosome 7"/>
</dbReference>
<evidence type="ECO:0000313" key="2">
    <source>
        <dbReference type="Proteomes" id="UP000008021"/>
    </source>
</evidence>
<keyword evidence="2" id="KW-1185">Reference proteome</keyword>
<dbReference type="HOGENOM" id="CLU_3072010_0_0_1"/>
<proteinExistence type="predicted"/>
<dbReference type="AlphaFoldDB" id="A0A0E0EB20"/>
<accession>A0A0E0EB20</accession>